<sequence>MSILVWQIDIKVEFMEKTLSAFYDRPDFRDNTLSVLKSMLSYLERSAEKGAERGSKQCYSEKVNLLFNKQIKQIADVDENALFTLYHFISRTPEIEKVLRMDIGLIEVLTEEQRLSIVELMMQSASSKMPKNCSSLYPDCKCVSMFFKDTLGEVRTDMTPNDLYKYYIAHASHSMNPHNAVSLAAIVKSVYEMQYNLVDCDREKLIQTLHLGNQVLTGNADLDFGLNQIIKGNLVKLPIIAA</sequence>
<evidence type="ECO:0000313" key="2">
    <source>
        <dbReference type="Proteomes" id="UP000615796"/>
    </source>
</evidence>
<proteinExistence type="predicted"/>
<dbReference type="AlphaFoldDB" id="A0A9X0RDW0"/>
<dbReference type="Proteomes" id="UP000615796">
    <property type="component" value="Unassembled WGS sequence"/>
</dbReference>
<accession>A0A9X0RDW0</accession>
<gene>
    <name evidence="1" type="ORF">H8Q88_19320</name>
</gene>
<comment type="caution">
    <text evidence="1">The sequence shown here is derived from an EMBL/GenBank/DDBJ whole genome shotgun (WGS) entry which is preliminary data.</text>
</comment>
<dbReference type="EMBL" id="JACRUP010000023">
    <property type="protein sequence ID" value="MBC5853030.1"/>
    <property type="molecule type" value="Genomic_DNA"/>
</dbReference>
<dbReference type="RefSeq" id="WP_187027177.1">
    <property type="nucleotide sequence ID" value="NZ_JACRUP010000023.1"/>
</dbReference>
<protein>
    <submittedName>
        <fullName evidence="1">Uncharacterized protein</fullName>
    </submittedName>
</protein>
<name>A0A9X0RDW0_VIBME</name>
<keyword evidence="2" id="KW-1185">Reference proteome</keyword>
<evidence type="ECO:0000313" key="1">
    <source>
        <dbReference type="EMBL" id="MBC5853030.1"/>
    </source>
</evidence>
<reference evidence="1" key="1">
    <citation type="submission" date="2020-08" db="EMBL/GenBank/DDBJ databases">
        <title>Genome Sequencing and Pan-Genome Analysis of Migratory bird Vibrio Strains, Inner Mongolia.</title>
        <authorList>
            <person name="Zheng L."/>
        </authorList>
    </citation>
    <scope>NUCLEOTIDE SEQUENCE</scope>
    <source>
        <strain evidence="1">M13F</strain>
    </source>
</reference>
<organism evidence="1 2">
    <name type="scientific">Vibrio metschnikovii</name>
    <dbReference type="NCBI Taxonomy" id="28172"/>
    <lineage>
        <taxon>Bacteria</taxon>
        <taxon>Pseudomonadati</taxon>
        <taxon>Pseudomonadota</taxon>
        <taxon>Gammaproteobacteria</taxon>
        <taxon>Vibrionales</taxon>
        <taxon>Vibrionaceae</taxon>
        <taxon>Vibrio</taxon>
    </lineage>
</organism>